<sequence length="126" mass="15358">MKKSIYEVYSTIIQSVLKYNNQICVSILPTIDKMFLYNFPLAELIQPLLEHMIKYQNDNYSEEIEVQTLKLLLSLSIYEEQHYYKNERFEYIEYMKFMLSNTFKPFHNTSNTKFNIMEDWSNYCIK</sequence>
<evidence type="ECO:0000313" key="2">
    <source>
        <dbReference type="Proteomes" id="UP001628156"/>
    </source>
</evidence>
<name>A0ABQ0DA08_9EUKA</name>
<keyword evidence="2" id="KW-1185">Reference proteome</keyword>
<evidence type="ECO:0000313" key="1">
    <source>
        <dbReference type="EMBL" id="GAB1219527.1"/>
    </source>
</evidence>
<reference evidence="1 2" key="1">
    <citation type="journal article" date="2019" name="PLoS Negl. Trop. Dis.">
        <title>Whole genome sequencing of Entamoeba nuttalli reveals mammalian host-related molecular signatures and a novel octapeptide-repeat surface protein.</title>
        <authorList>
            <person name="Tanaka M."/>
            <person name="Makiuchi T."/>
            <person name="Komiyama T."/>
            <person name="Shiina T."/>
            <person name="Osaki K."/>
            <person name="Tachibana H."/>
        </authorList>
    </citation>
    <scope>NUCLEOTIDE SEQUENCE [LARGE SCALE GENOMIC DNA]</scope>
    <source>
        <strain evidence="1 2">P19-061405</strain>
    </source>
</reference>
<comment type="caution">
    <text evidence="1">The sequence shown here is derived from an EMBL/GenBank/DDBJ whole genome shotgun (WGS) entry which is preliminary data.</text>
</comment>
<proteinExistence type="predicted"/>
<dbReference type="EMBL" id="BAAFRS010000037">
    <property type="protein sequence ID" value="GAB1219527.1"/>
    <property type="molecule type" value="Genomic_DNA"/>
</dbReference>
<protein>
    <submittedName>
        <fullName evidence="1">Uncharacterized protein</fullName>
    </submittedName>
</protein>
<dbReference type="Proteomes" id="UP001628156">
    <property type="component" value="Unassembled WGS sequence"/>
</dbReference>
<gene>
    <name evidence="1" type="ORF">ENUP19_0037G0040</name>
</gene>
<accession>A0ABQ0DA08</accession>
<organism evidence="1 2">
    <name type="scientific">Entamoeba nuttalli</name>
    <dbReference type="NCBI Taxonomy" id="412467"/>
    <lineage>
        <taxon>Eukaryota</taxon>
        <taxon>Amoebozoa</taxon>
        <taxon>Evosea</taxon>
        <taxon>Archamoebae</taxon>
        <taxon>Mastigamoebida</taxon>
        <taxon>Entamoebidae</taxon>
        <taxon>Entamoeba</taxon>
    </lineage>
</organism>